<gene>
    <name evidence="1" type="ORF">Rai3103_15150</name>
</gene>
<dbReference type="Proteomes" id="UP000386847">
    <property type="component" value="Chromosome"/>
</dbReference>
<protein>
    <submittedName>
        <fullName evidence="1">Helix-turn-helix domain-containing protein</fullName>
    </submittedName>
</protein>
<evidence type="ECO:0000313" key="1">
    <source>
        <dbReference type="EMBL" id="QGF24745.1"/>
    </source>
</evidence>
<sequence length="90" mass="9636">MATKATAQRAGLKVPQDHLPPVRRYATLDQASEYLVCSTRHVRDMIARGEITGYRMGSKSVRVDLNEIDAALSVIPTGGRLAATRGGAVA</sequence>
<dbReference type="InterPro" id="IPR010093">
    <property type="entry name" value="SinI_DNA-bd"/>
</dbReference>
<reference evidence="1 2" key="1">
    <citation type="submission" date="2019-10" db="EMBL/GenBank/DDBJ databases">
        <title>Genomic analysis of Raineyella sp. CBA3103.</title>
        <authorList>
            <person name="Roh S.W."/>
        </authorList>
    </citation>
    <scope>NUCLEOTIDE SEQUENCE [LARGE SCALE GENOMIC DNA]</scope>
    <source>
        <strain evidence="1 2">CBA3103</strain>
    </source>
</reference>
<keyword evidence="2" id="KW-1185">Reference proteome</keyword>
<dbReference type="EMBL" id="CP045725">
    <property type="protein sequence ID" value="QGF24745.1"/>
    <property type="molecule type" value="Genomic_DNA"/>
</dbReference>
<proteinExistence type="predicted"/>
<organism evidence="1 2">
    <name type="scientific">Raineyella fluvialis</name>
    <dbReference type="NCBI Taxonomy" id="2662261"/>
    <lineage>
        <taxon>Bacteria</taxon>
        <taxon>Bacillati</taxon>
        <taxon>Actinomycetota</taxon>
        <taxon>Actinomycetes</taxon>
        <taxon>Propionibacteriales</taxon>
        <taxon>Propionibacteriaceae</taxon>
        <taxon>Raineyella</taxon>
    </lineage>
</organism>
<dbReference type="GO" id="GO:0003677">
    <property type="term" value="F:DNA binding"/>
    <property type="evidence" value="ECO:0007669"/>
    <property type="project" value="InterPro"/>
</dbReference>
<dbReference type="NCBIfam" id="TIGR01764">
    <property type="entry name" value="excise"/>
    <property type="match status" value="1"/>
</dbReference>
<accession>A0A5Q2FJA7</accession>
<dbReference type="KEGG" id="rain:Rai3103_15150"/>
<dbReference type="RefSeq" id="WP_153573274.1">
    <property type="nucleotide sequence ID" value="NZ_CP045725.1"/>
</dbReference>
<dbReference type="AlphaFoldDB" id="A0A5Q2FJA7"/>
<name>A0A5Q2FJA7_9ACTN</name>
<evidence type="ECO:0000313" key="2">
    <source>
        <dbReference type="Proteomes" id="UP000386847"/>
    </source>
</evidence>